<reference evidence="2" key="2">
    <citation type="submission" date="2020-10" db="UniProtKB">
        <authorList>
            <consortium name="WormBaseParasite"/>
        </authorList>
    </citation>
    <scope>IDENTIFICATION</scope>
</reference>
<dbReference type="AlphaFoldDB" id="A0A7E4ZYM5"/>
<reference evidence="1" key="1">
    <citation type="journal article" date="2013" name="Genetics">
        <title>The draft genome and transcriptome of Panagrellus redivivus are shaped by the harsh demands of a free-living lifestyle.</title>
        <authorList>
            <person name="Srinivasan J."/>
            <person name="Dillman A.R."/>
            <person name="Macchietto M.G."/>
            <person name="Heikkinen L."/>
            <person name="Lakso M."/>
            <person name="Fracchia K.M."/>
            <person name="Antoshechkin I."/>
            <person name="Mortazavi A."/>
            <person name="Wong G."/>
            <person name="Sternberg P.W."/>
        </authorList>
    </citation>
    <scope>NUCLEOTIDE SEQUENCE [LARGE SCALE GENOMIC DNA]</scope>
    <source>
        <strain evidence="1">MT8872</strain>
    </source>
</reference>
<proteinExistence type="predicted"/>
<keyword evidence="1" id="KW-1185">Reference proteome</keyword>
<protein>
    <submittedName>
        <fullName evidence="2">Uncharacterized protein</fullName>
    </submittedName>
</protein>
<sequence>MDRPTTASQRARARKNGAVAGCRSRSIEALPLAALLVTPNDDYCRSSSIFLKLCPCSTVAGAPFKAYWAPCGKLSAPTRPRSLLPEASAHLLSLLWP</sequence>
<dbReference type="Proteomes" id="UP000492821">
    <property type="component" value="Unassembled WGS sequence"/>
</dbReference>
<accession>A0A7E4ZYM5</accession>
<evidence type="ECO:0000313" key="2">
    <source>
        <dbReference type="WBParaSite" id="Pan_g3836.t1"/>
    </source>
</evidence>
<organism evidence="1 2">
    <name type="scientific">Panagrellus redivivus</name>
    <name type="common">Microworm</name>
    <dbReference type="NCBI Taxonomy" id="6233"/>
    <lineage>
        <taxon>Eukaryota</taxon>
        <taxon>Metazoa</taxon>
        <taxon>Ecdysozoa</taxon>
        <taxon>Nematoda</taxon>
        <taxon>Chromadorea</taxon>
        <taxon>Rhabditida</taxon>
        <taxon>Tylenchina</taxon>
        <taxon>Panagrolaimomorpha</taxon>
        <taxon>Panagrolaimoidea</taxon>
        <taxon>Panagrolaimidae</taxon>
        <taxon>Panagrellus</taxon>
    </lineage>
</organism>
<dbReference type="WBParaSite" id="Pan_g3836.t1">
    <property type="protein sequence ID" value="Pan_g3836.t1"/>
    <property type="gene ID" value="Pan_g3836"/>
</dbReference>
<name>A0A7E4ZYM5_PANRE</name>
<evidence type="ECO:0000313" key="1">
    <source>
        <dbReference type="Proteomes" id="UP000492821"/>
    </source>
</evidence>